<organism evidence="10 11">
    <name type="scientific">Dyadobacter frigoris</name>
    <dbReference type="NCBI Taxonomy" id="2576211"/>
    <lineage>
        <taxon>Bacteria</taxon>
        <taxon>Pseudomonadati</taxon>
        <taxon>Bacteroidota</taxon>
        <taxon>Cytophagia</taxon>
        <taxon>Cytophagales</taxon>
        <taxon>Spirosomataceae</taxon>
        <taxon>Dyadobacter</taxon>
    </lineage>
</organism>
<evidence type="ECO:0000256" key="1">
    <source>
        <dbReference type="ARBA" id="ARBA00004651"/>
    </source>
</evidence>
<evidence type="ECO:0000313" key="11">
    <source>
        <dbReference type="Proteomes" id="UP000304900"/>
    </source>
</evidence>
<protein>
    <submittedName>
        <fullName evidence="10">Glycosyltransferase family 39 protein</fullName>
    </submittedName>
</protein>
<evidence type="ECO:0000256" key="4">
    <source>
        <dbReference type="ARBA" id="ARBA00022679"/>
    </source>
</evidence>
<dbReference type="AlphaFoldDB" id="A0A4U6CZD0"/>
<feature type="domain" description="Glycosyltransferase RgtA/B/C/D-like" evidence="9">
    <location>
        <begin position="50"/>
        <end position="207"/>
    </location>
</feature>
<dbReference type="Proteomes" id="UP000304900">
    <property type="component" value="Unassembled WGS sequence"/>
</dbReference>
<keyword evidence="2" id="KW-1003">Cell membrane</keyword>
<dbReference type="EMBL" id="SZVO01000010">
    <property type="protein sequence ID" value="TKT90122.1"/>
    <property type="molecule type" value="Genomic_DNA"/>
</dbReference>
<keyword evidence="6 8" id="KW-1133">Transmembrane helix</keyword>
<keyword evidence="5 8" id="KW-0812">Transmembrane</keyword>
<evidence type="ECO:0000313" key="10">
    <source>
        <dbReference type="EMBL" id="TKT90122.1"/>
    </source>
</evidence>
<comment type="caution">
    <text evidence="10">The sequence shown here is derived from an EMBL/GenBank/DDBJ whole genome shotgun (WGS) entry which is preliminary data.</text>
</comment>
<feature type="transmembrane region" description="Helical" evidence="8">
    <location>
        <begin position="147"/>
        <end position="178"/>
    </location>
</feature>
<dbReference type="GO" id="GO:0005886">
    <property type="term" value="C:plasma membrane"/>
    <property type="evidence" value="ECO:0007669"/>
    <property type="project" value="UniProtKB-SubCell"/>
</dbReference>
<keyword evidence="11" id="KW-1185">Reference proteome</keyword>
<keyword evidence="7 8" id="KW-0472">Membrane</keyword>
<feature type="transmembrane region" description="Helical" evidence="8">
    <location>
        <begin position="288"/>
        <end position="305"/>
    </location>
</feature>
<evidence type="ECO:0000256" key="3">
    <source>
        <dbReference type="ARBA" id="ARBA00022676"/>
    </source>
</evidence>
<feature type="transmembrane region" description="Helical" evidence="8">
    <location>
        <begin position="314"/>
        <end position="332"/>
    </location>
</feature>
<name>A0A4U6CZD0_9BACT</name>
<dbReference type="PANTHER" id="PTHR33908:SF11">
    <property type="entry name" value="MEMBRANE PROTEIN"/>
    <property type="match status" value="1"/>
</dbReference>
<feature type="transmembrane region" description="Helical" evidence="8">
    <location>
        <begin position="69"/>
        <end position="87"/>
    </location>
</feature>
<dbReference type="Pfam" id="PF13231">
    <property type="entry name" value="PMT_2"/>
    <property type="match status" value="1"/>
</dbReference>
<keyword evidence="3" id="KW-0328">Glycosyltransferase</keyword>
<dbReference type="InterPro" id="IPR038731">
    <property type="entry name" value="RgtA/B/C-like"/>
</dbReference>
<dbReference type="InterPro" id="IPR050297">
    <property type="entry name" value="LipidA_mod_glycosyltrf_83"/>
</dbReference>
<evidence type="ECO:0000259" key="9">
    <source>
        <dbReference type="Pfam" id="PF13231"/>
    </source>
</evidence>
<evidence type="ECO:0000256" key="5">
    <source>
        <dbReference type="ARBA" id="ARBA00022692"/>
    </source>
</evidence>
<proteinExistence type="predicted"/>
<reference evidence="10 11" key="1">
    <citation type="submission" date="2019-05" db="EMBL/GenBank/DDBJ databases">
        <title>Dyadobacter AR-3-8 sp. nov., isolated from arctic soil.</title>
        <authorList>
            <person name="Chaudhary D.K."/>
        </authorList>
    </citation>
    <scope>NUCLEOTIDE SEQUENCE [LARGE SCALE GENOMIC DNA]</scope>
    <source>
        <strain evidence="10 11">AR-3-8</strain>
    </source>
</reference>
<gene>
    <name evidence="10" type="ORF">FDK13_20490</name>
</gene>
<dbReference type="OrthoDB" id="9813729at2"/>
<accession>A0A4U6CZD0</accession>
<dbReference type="GO" id="GO:0009103">
    <property type="term" value="P:lipopolysaccharide biosynthetic process"/>
    <property type="evidence" value="ECO:0007669"/>
    <property type="project" value="UniProtKB-ARBA"/>
</dbReference>
<feature type="transmembrane region" description="Helical" evidence="8">
    <location>
        <begin position="124"/>
        <end position="141"/>
    </location>
</feature>
<evidence type="ECO:0000256" key="8">
    <source>
        <dbReference type="SAM" id="Phobius"/>
    </source>
</evidence>
<evidence type="ECO:0000256" key="7">
    <source>
        <dbReference type="ARBA" id="ARBA00023136"/>
    </source>
</evidence>
<evidence type="ECO:0000256" key="6">
    <source>
        <dbReference type="ARBA" id="ARBA00022989"/>
    </source>
</evidence>
<keyword evidence="4 10" id="KW-0808">Transferase</keyword>
<comment type="subcellular location">
    <subcellularLocation>
        <location evidence="1">Cell membrane</location>
        <topology evidence="1">Multi-pass membrane protein</topology>
    </subcellularLocation>
</comment>
<feature type="transmembrane region" description="Helical" evidence="8">
    <location>
        <begin position="240"/>
        <end position="259"/>
    </location>
</feature>
<feature type="transmembrane region" description="Helical" evidence="8">
    <location>
        <begin position="266"/>
        <end position="282"/>
    </location>
</feature>
<dbReference type="RefSeq" id="WP_137341886.1">
    <property type="nucleotide sequence ID" value="NZ_BSQH01000004.1"/>
</dbReference>
<dbReference type="GO" id="GO:0016763">
    <property type="term" value="F:pentosyltransferase activity"/>
    <property type="evidence" value="ECO:0007669"/>
    <property type="project" value="TreeGrafter"/>
</dbReference>
<sequence>MTKKTLILCLFIILKFVLQYLVSAPEYELHRDEFLHIDQGKHLAWGYLSVPPFTSWVSYVILLLGNSVFWIKFFPALFGILTLVIVWKTIEELGGNLFALILGATAVTFSVILRINMLYQPNSADILFWTLLYFSLLKYINSDNSKWLYVMGIALGLGLLNKYNIMFLVLGLLPALVLTSQRKIFKNRHLYLAAGLAVLIVSPNLIWQYQNHFPVIHHMKLLTKTQLVNVNRVDFIKEQFLFFMGSVFIILAAFLSFFTHEPFRKYRVFFWSFVFTLSLFVYLRAKGYYAIGLYPIFLAFGSVYLERIFTARLLWLRYASILFLLLLFLPMLRVGFPVKSPSYIAAHPEVYKALGLLRWEDGKDHELPQDYADMQGWKELAEKVDADYEKISDKKHTLVLCDNYGQAGAINFYSKFKNIRAVTMNADYIDWIPLDEEIKNIILVQNADDDDKERKKEQPLFRKIALTGKIENQYARERGTSIYILLDAKVSINKILEGDIRENRWD</sequence>
<feature type="transmembrane region" description="Helical" evidence="8">
    <location>
        <begin position="93"/>
        <end position="112"/>
    </location>
</feature>
<feature type="transmembrane region" description="Helical" evidence="8">
    <location>
        <begin position="190"/>
        <end position="209"/>
    </location>
</feature>
<evidence type="ECO:0000256" key="2">
    <source>
        <dbReference type="ARBA" id="ARBA00022475"/>
    </source>
</evidence>
<dbReference type="PANTHER" id="PTHR33908">
    <property type="entry name" value="MANNOSYLTRANSFERASE YKCB-RELATED"/>
    <property type="match status" value="1"/>
</dbReference>
<feature type="transmembrane region" description="Helical" evidence="8">
    <location>
        <begin position="43"/>
        <end position="62"/>
    </location>
</feature>